<accession>A0A3P3W881</accession>
<feature type="repeat" description="TPR" evidence="3">
    <location>
        <begin position="235"/>
        <end position="268"/>
    </location>
</feature>
<dbReference type="InterPro" id="IPR019734">
    <property type="entry name" value="TPR_rpt"/>
</dbReference>
<dbReference type="SUPFAM" id="SSF48452">
    <property type="entry name" value="TPR-like"/>
    <property type="match status" value="2"/>
</dbReference>
<organism evidence="4 5">
    <name type="scientific">Paenimyroides tangerinum</name>
    <dbReference type="NCBI Taxonomy" id="2488728"/>
    <lineage>
        <taxon>Bacteria</taxon>
        <taxon>Pseudomonadati</taxon>
        <taxon>Bacteroidota</taxon>
        <taxon>Flavobacteriia</taxon>
        <taxon>Flavobacteriales</taxon>
        <taxon>Flavobacteriaceae</taxon>
        <taxon>Paenimyroides</taxon>
    </lineage>
</organism>
<feature type="repeat" description="TPR" evidence="3">
    <location>
        <begin position="133"/>
        <end position="166"/>
    </location>
</feature>
<keyword evidence="5" id="KW-1185">Reference proteome</keyword>
<protein>
    <submittedName>
        <fullName evidence="4">Uncharacterized protein</fullName>
    </submittedName>
</protein>
<dbReference type="EMBL" id="RQVQ01000012">
    <property type="protein sequence ID" value="RRJ91190.1"/>
    <property type="molecule type" value="Genomic_DNA"/>
</dbReference>
<dbReference type="InterPro" id="IPR050498">
    <property type="entry name" value="Ycf3"/>
</dbReference>
<feature type="repeat" description="TPR" evidence="3">
    <location>
        <begin position="303"/>
        <end position="336"/>
    </location>
</feature>
<evidence type="ECO:0000256" key="1">
    <source>
        <dbReference type="ARBA" id="ARBA00022737"/>
    </source>
</evidence>
<dbReference type="PANTHER" id="PTHR44858:SF1">
    <property type="entry name" value="UDP-N-ACETYLGLUCOSAMINE--PEPTIDE N-ACETYLGLUCOSAMINYLTRANSFERASE SPINDLY-RELATED"/>
    <property type="match status" value="1"/>
</dbReference>
<sequence length="464" mass="54263">MFMNDEDENLGLSLSKFESMLKTNKVLFFDSEEFENIILHYMDSGKLNLAKKALKLALEQHPNSIGLKLVQIEMLVFNDKLDAAEKLIQEIYRIDPKNEEAYIQHASIYSKKGEHKKAIDTLNIALGLTDDLADVYSLIGMEYLYIDELENAKYYFIKCLENDDEDQSALYNIVYCYDFLDQPTQAIKFLNEFIDQQPYSEVAWHQLGRQHMNVKDYQKAVQAFDFATIIDEHFIGAHLEKGKAYESLKEYKKAIDSYNTTLEIDDASSYVFLRIGTCYEALNQNQKALKYYLKTVHEDPLLDKGWIAITDFYIKLGNFQKALFYVNKALGIDDQNKLYWRRFAVINKELNFFEEAALGYSKAVELGDLFLDTWLYWADTLQFLGEFEGAIQKLLEASEIHNDEFEIEYRLGGLYFIEEQTEKAFYHLTNALHLNFKNHTILEENFPSVWANPLIQEHIQKHKN</sequence>
<comment type="caution">
    <text evidence="4">The sequence shown here is derived from an EMBL/GenBank/DDBJ whole genome shotgun (WGS) entry which is preliminary data.</text>
</comment>
<reference evidence="4 5" key="1">
    <citation type="submission" date="2018-11" db="EMBL/GenBank/DDBJ databases">
        <title>Flavobacterium sp. nov., YIM 102701-2 draft genome.</title>
        <authorList>
            <person name="Li G."/>
            <person name="Jiang Y."/>
        </authorList>
    </citation>
    <scope>NUCLEOTIDE SEQUENCE [LARGE SCALE GENOMIC DNA]</scope>
    <source>
        <strain evidence="4 5">YIM 102701-2</strain>
    </source>
</reference>
<dbReference type="InterPro" id="IPR011990">
    <property type="entry name" value="TPR-like_helical_dom_sf"/>
</dbReference>
<dbReference type="AlphaFoldDB" id="A0A3P3W881"/>
<dbReference type="Proteomes" id="UP000275719">
    <property type="component" value="Unassembled WGS sequence"/>
</dbReference>
<feature type="repeat" description="TPR" evidence="3">
    <location>
        <begin position="269"/>
        <end position="302"/>
    </location>
</feature>
<dbReference type="RefSeq" id="WP_125018630.1">
    <property type="nucleotide sequence ID" value="NZ_RQVQ01000012.1"/>
</dbReference>
<name>A0A3P3W881_9FLAO</name>
<dbReference type="Pfam" id="PF13174">
    <property type="entry name" value="TPR_6"/>
    <property type="match status" value="2"/>
</dbReference>
<proteinExistence type="predicted"/>
<dbReference type="PROSITE" id="PS50005">
    <property type="entry name" value="TPR"/>
    <property type="match status" value="5"/>
</dbReference>
<dbReference type="Gene3D" id="1.25.40.10">
    <property type="entry name" value="Tetratricopeptide repeat domain"/>
    <property type="match status" value="3"/>
</dbReference>
<keyword evidence="1" id="KW-0677">Repeat</keyword>
<evidence type="ECO:0000256" key="2">
    <source>
        <dbReference type="ARBA" id="ARBA00022803"/>
    </source>
</evidence>
<evidence type="ECO:0000313" key="4">
    <source>
        <dbReference type="EMBL" id="RRJ91190.1"/>
    </source>
</evidence>
<dbReference type="PANTHER" id="PTHR44858">
    <property type="entry name" value="TETRATRICOPEPTIDE REPEAT PROTEIN 6"/>
    <property type="match status" value="1"/>
</dbReference>
<feature type="repeat" description="TPR" evidence="3">
    <location>
        <begin position="201"/>
        <end position="234"/>
    </location>
</feature>
<dbReference type="Pfam" id="PF13181">
    <property type="entry name" value="TPR_8"/>
    <property type="match status" value="4"/>
</dbReference>
<keyword evidence="2 3" id="KW-0802">TPR repeat</keyword>
<evidence type="ECO:0000313" key="5">
    <source>
        <dbReference type="Proteomes" id="UP000275719"/>
    </source>
</evidence>
<dbReference type="OrthoDB" id="9803982at2"/>
<evidence type="ECO:0000256" key="3">
    <source>
        <dbReference type="PROSITE-ProRule" id="PRU00339"/>
    </source>
</evidence>
<dbReference type="SMART" id="SM00028">
    <property type="entry name" value="TPR"/>
    <property type="match status" value="10"/>
</dbReference>
<gene>
    <name evidence="4" type="ORF">EG240_06710</name>
</gene>